<gene>
    <name evidence="1" type="primary">secF</name>
    <name evidence="1" type="ORF">rsdtw13_12960</name>
</gene>
<keyword evidence="2" id="KW-1185">Reference proteome</keyword>
<reference evidence="1" key="1">
    <citation type="journal article" date="2025" name="Int. J. Syst. Evol. Microbiol.">
        <title>Inconstantimicrobium mannanitabidum sp. nov., a novel member of the family Clostridiaceae isolated from anoxic soil under the treatment of reductive soil disinfestation.</title>
        <authorList>
            <person name="Ueki A."/>
            <person name="Tonouchi A."/>
            <person name="Honma S."/>
            <person name="Kaku N."/>
            <person name="Ueki K."/>
        </authorList>
    </citation>
    <scope>NUCLEOTIDE SEQUENCE</scope>
    <source>
        <strain evidence="1">TW13</strain>
    </source>
</reference>
<accession>A0ACB5RA30</accession>
<evidence type="ECO:0000313" key="1">
    <source>
        <dbReference type="EMBL" id="GKX66038.1"/>
    </source>
</evidence>
<name>A0ACB5RA30_9CLOT</name>
<sequence length="289" mass="31926">MLKIIDRTKVWFTISAILILIGIGFGIARGGLNFGIDFRGGTEVTIDFGKAINKAEVDQIVKKYSPNAVTNTLENTQLEIKAKTNELDSAKVQSIMKDLKDKYKLTDKALKSQDEIGASVGEQLTKNAVKALLIAIVGMLVYVIIRFRYEYAIAAVVALIHDVLITLAVYSVFNVPVNSAFIAGILTIIGYSMNDTVVIFDRIRENEKNKRSLDVAEVANLSVNQTLTRSINTSMTILIAITSVFILVPTIRDFTFPLMIGIFSGAYSSIFIASPIWVIIRKRKQVANK</sequence>
<organism evidence="1 2">
    <name type="scientific">Inconstantimicrobium mannanitabidum</name>
    <dbReference type="NCBI Taxonomy" id="1604901"/>
    <lineage>
        <taxon>Bacteria</taxon>
        <taxon>Bacillati</taxon>
        <taxon>Bacillota</taxon>
        <taxon>Clostridia</taxon>
        <taxon>Eubacteriales</taxon>
        <taxon>Clostridiaceae</taxon>
        <taxon>Inconstantimicrobium</taxon>
    </lineage>
</organism>
<dbReference type="EMBL" id="BROD01000001">
    <property type="protein sequence ID" value="GKX66038.1"/>
    <property type="molecule type" value="Genomic_DNA"/>
</dbReference>
<protein>
    <submittedName>
        <fullName evidence="1">Protein-export membrane protein SecF</fullName>
    </submittedName>
</protein>
<evidence type="ECO:0000313" key="2">
    <source>
        <dbReference type="Proteomes" id="UP001058074"/>
    </source>
</evidence>
<dbReference type="Proteomes" id="UP001058074">
    <property type="component" value="Unassembled WGS sequence"/>
</dbReference>
<comment type="caution">
    <text evidence="1">The sequence shown here is derived from an EMBL/GenBank/DDBJ whole genome shotgun (WGS) entry which is preliminary data.</text>
</comment>
<proteinExistence type="predicted"/>